<dbReference type="OrthoDB" id="5427059at2759"/>
<sequence>MALACSFFYHIFKDAEDFITQHVLVSEIDLGVLPEAIAVLGSSHLGSSTREAILKLISTNLEPRRLPQRAWKLSDALRLSKIHTHVRSFTETYAIEIPRCCLDEGGDYPATSSEVARIQRAFYRFELYCNLFRDYENPPLSLAEQKEFFFNKFAPWENEQLTCIHNYLFELVSEVYNEMVEHDVTFGYYRIPRADISEPGEIETILARGLASLHSIILAKTYNEKVQVLYPDLIESTDKFLHQALTAANDTNDNIWLEDYTEGDKIQKIRSPFFQDPDTGPSDVWFWANQEETRAHFINCEMRKSLREWGYVLWDRARLDALNVLSTPWEEATDLVTIDEYGWRYSRQQKSLERRHEIYVKGGRGWWSAEDESKIVWPAGREVEP</sequence>
<dbReference type="Proteomes" id="UP000070700">
    <property type="component" value="Unassembled WGS sequence"/>
</dbReference>
<evidence type="ECO:0000313" key="2">
    <source>
        <dbReference type="Proteomes" id="UP000070700"/>
    </source>
</evidence>
<proteinExistence type="predicted"/>
<dbReference type="RefSeq" id="XP_018073305.1">
    <property type="nucleotide sequence ID" value="XM_018209170.1"/>
</dbReference>
<organism evidence="1 2">
    <name type="scientific">Mollisia scopiformis</name>
    <name type="common">Conifer needle endophyte fungus</name>
    <name type="synonym">Phialocephala scopiformis</name>
    <dbReference type="NCBI Taxonomy" id="149040"/>
    <lineage>
        <taxon>Eukaryota</taxon>
        <taxon>Fungi</taxon>
        <taxon>Dikarya</taxon>
        <taxon>Ascomycota</taxon>
        <taxon>Pezizomycotina</taxon>
        <taxon>Leotiomycetes</taxon>
        <taxon>Helotiales</taxon>
        <taxon>Mollisiaceae</taxon>
        <taxon>Mollisia</taxon>
    </lineage>
</organism>
<name>A0A194XFI1_MOLSC</name>
<reference evidence="1 2" key="1">
    <citation type="submission" date="2015-10" db="EMBL/GenBank/DDBJ databases">
        <title>Full genome of DAOMC 229536 Phialocephala scopiformis, a fungal endophyte of spruce producing the potent anti-insectan compound rugulosin.</title>
        <authorList>
            <consortium name="DOE Joint Genome Institute"/>
            <person name="Walker A.K."/>
            <person name="Frasz S.L."/>
            <person name="Seifert K.A."/>
            <person name="Miller J.D."/>
            <person name="Mondo S.J."/>
            <person name="Labutti K."/>
            <person name="Lipzen A."/>
            <person name="Dockter R."/>
            <person name="Kennedy M."/>
            <person name="Grigoriev I.V."/>
            <person name="Spatafora J.W."/>
        </authorList>
    </citation>
    <scope>NUCLEOTIDE SEQUENCE [LARGE SCALE GENOMIC DNA]</scope>
    <source>
        <strain evidence="1 2">CBS 120377</strain>
    </source>
</reference>
<dbReference type="InParanoid" id="A0A194XFI1"/>
<protein>
    <submittedName>
        <fullName evidence="1">Uncharacterized protein</fullName>
    </submittedName>
</protein>
<gene>
    <name evidence="1" type="ORF">LY89DRAFT_582443</name>
</gene>
<dbReference type="EMBL" id="KQ947412">
    <property type="protein sequence ID" value="KUJ18950.1"/>
    <property type="molecule type" value="Genomic_DNA"/>
</dbReference>
<keyword evidence="2" id="KW-1185">Reference proteome</keyword>
<dbReference type="KEGG" id="psco:LY89DRAFT_582443"/>
<evidence type="ECO:0000313" key="1">
    <source>
        <dbReference type="EMBL" id="KUJ18950.1"/>
    </source>
</evidence>
<accession>A0A194XFI1</accession>
<dbReference type="AlphaFoldDB" id="A0A194XFI1"/>
<dbReference type="GeneID" id="28818896"/>